<comment type="catalytic activity">
    <reaction evidence="1">
        <text>Hydrolysis of terminal non-reducing N-acetyl-D-hexosamine residues in N-acetyl-beta-D-hexosaminides.</text>
        <dbReference type="EC" id="3.2.1.52"/>
    </reaction>
</comment>
<evidence type="ECO:0000313" key="9">
    <source>
        <dbReference type="EMBL" id="SDP40932.1"/>
    </source>
</evidence>
<proteinExistence type="inferred from homology"/>
<dbReference type="Pfam" id="PF02838">
    <property type="entry name" value="Glyco_hydro_20b"/>
    <property type="match status" value="1"/>
</dbReference>
<dbReference type="GO" id="GO:0005975">
    <property type="term" value="P:carbohydrate metabolic process"/>
    <property type="evidence" value="ECO:0007669"/>
    <property type="project" value="InterPro"/>
</dbReference>
<dbReference type="Pfam" id="PF00728">
    <property type="entry name" value="Glyco_hydro_20"/>
    <property type="match status" value="1"/>
</dbReference>
<dbReference type="SUPFAM" id="SSF55545">
    <property type="entry name" value="beta-N-acetylhexosaminidase-like domain"/>
    <property type="match status" value="1"/>
</dbReference>
<dbReference type="CDD" id="cd06563">
    <property type="entry name" value="GH20_chitobiase-like"/>
    <property type="match status" value="1"/>
</dbReference>
<evidence type="ECO:0000256" key="6">
    <source>
        <dbReference type="PIRSR" id="PIRSR625705-1"/>
    </source>
</evidence>
<feature type="domain" description="Beta-hexosaminidase bacterial type N-terminal" evidence="8">
    <location>
        <begin position="5"/>
        <end position="133"/>
    </location>
</feature>
<keyword evidence="5" id="KW-0326">Glycosidase</keyword>
<dbReference type="RefSeq" id="WP_090479747.1">
    <property type="nucleotide sequence ID" value="NZ_LT629710.1"/>
</dbReference>
<dbReference type="InterPro" id="IPR029018">
    <property type="entry name" value="Hex-like_dom2"/>
</dbReference>
<dbReference type="PANTHER" id="PTHR22600">
    <property type="entry name" value="BETA-HEXOSAMINIDASE"/>
    <property type="match status" value="1"/>
</dbReference>
<dbReference type="GO" id="GO:0016020">
    <property type="term" value="C:membrane"/>
    <property type="evidence" value="ECO:0007669"/>
    <property type="project" value="TreeGrafter"/>
</dbReference>
<dbReference type="GO" id="GO:0004563">
    <property type="term" value="F:beta-N-acetylhexosaminidase activity"/>
    <property type="evidence" value="ECO:0007669"/>
    <property type="project" value="UniProtKB-EC"/>
</dbReference>
<dbReference type="OrthoDB" id="9763537at2"/>
<dbReference type="Gene3D" id="3.30.379.10">
    <property type="entry name" value="Chitobiase/beta-hexosaminidase domain 2-like"/>
    <property type="match status" value="1"/>
</dbReference>
<dbReference type="Proteomes" id="UP000198741">
    <property type="component" value="Chromosome I"/>
</dbReference>
<evidence type="ECO:0000259" key="7">
    <source>
        <dbReference type="Pfam" id="PF00728"/>
    </source>
</evidence>
<dbReference type="InterPro" id="IPR017853">
    <property type="entry name" value="GH"/>
</dbReference>
<accession>A0A1H0SGL6</accession>
<dbReference type="InterPro" id="IPR025705">
    <property type="entry name" value="Beta_hexosaminidase_sua/sub"/>
</dbReference>
<dbReference type="STRING" id="1090615.SAMN04515671_4096"/>
<dbReference type="GO" id="GO:0030203">
    <property type="term" value="P:glycosaminoglycan metabolic process"/>
    <property type="evidence" value="ECO:0007669"/>
    <property type="project" value="TreeGrafter"/>
</dbReference>
<feature type="active site" description="Proton donor" evidence="6">
    <location>
        <position position="311"/>
    </location>
</feature>
<evidence type="ECO:0000256" key="5">
    <source>
        <dbReference type="ARBA" id="ARBA00023295"/>
    </source>
</evidence>
<feature type="domain" description="Glycoside hydrolase family 20 catalytic" evidence="7">
    <location>
        <begin position="137"/>
        <end position="480"/>
    </location>
</feature>
<evidence type="ECO:0000259" key="8">
    <source>
        <dbReference type="Pfam" id="PF02838"/>
    </source>
</evidence>
<evidence type="ECO:0000256" key="1">
    <source>
        <dbReference type="ARBA" id="ARBA00001231"/>
    </source>
</evidence>
<evidence type="ECO:0000256" key="3">
    <source>
        <dbReference type="ARBA" id="ARBA00012663"/>
    </source>
</evidence>
<evidence type="ECO:0000256" key="4">
    <source>
        <dbReference type="ARBA" id="ARBA00022801"/>
    </source>
</evidence>
<dbReference type="PRINTS" id="PR00738">
    <property type="entry name" value="GLHYDRLASE20"/>
</dbReference>
<dbReference type="AlphaFoldDB" id="A0A1H0SGL6"/>
<keyword evidence="10" id="KW-1185">Reference proteome</keyword>
<name>A0A1H0SGL6_9ACTN</name>
<sequence>MVDAPTLLPRPATIRTVAGGFELTGDTAIRATDEVLPTAEWLRDALRPATGFRFPIGPATGTGGVIELGLDPDLPAEGYRLVAGPDAVRITGGDAAGVFHGCQSLLQLVAPAVFRRAKVSGVRWALPGVDISDVPRFGWRGAMLDVARHFMPKHDVLRFIDLMAMHKLNVLHLHLTDDQGWRVEIRRYPLLTETGGWRRASQVGGTPDAPTDGRPHGGFYTQDDLREIVAYAAARFVTVVPEVDLPGHSHAAIAAYPALGVTGAELEVATRWGVDVNVLNTEESTVAFYLDVFDEVMELFPSPYIGVGGDECPKDQWKADPRTQELMRTRGLTTEEELQAWFVGRVGAHLNARGRRLYGWDELLEGPLPAGSVIGSWRGLTGAVTAARRGLDVVSCPDDRTYLDYRQSESADEPIAVGIPLTLERVYGFDPVPDGLSPAEAAHVLGGQGNIWSEHVDSPRMVDYFAFPRLCALAEVLWSPDARDFGDFSARLAAHLDRLDAVGVEYRRPSGPQPWQMRPGVPGRPSTLAERDALIRDEVAGIRT</sequence>
<keyword evidence="4" id="KW-0378">Hydrolase</keyword>
<protein>
    <recommendedName>
        <fullName evidence="3">beta-N-acetylhexosaminidase</fullName>
        <ecNumber evidence="3">3.2.1.52</ecNumber>
    </recommendedName>
</protein>
<evidence type="ECO:0000256" key="2">
    <source>
        <dbReference type="ARBA" id="ARBA00006285"/>
    </source>
</evidence>
<dbReference type="Gene3D" id="3.20.20.80">
    <property type="entry name" value="Glycosidases"/>
    <property type="match status" value="1"/>
</dbReference>
<dbReference type="EC" id="3.2.1.52" evidence="3"/>
<dbReference type="InterPro" id="IPR015883">
    <property type="entry name" value="Glyco_hydro_20_cat"/>
</dbReference>
<dbReference type="PANTHER" id="PTHR22600:SF57">
    <property type="entry name" value="BETA-N-ACETYLHEXOSAMINIDASE"/>
    <property type="match status" value="1"/>
</dbReference>
<comment type="similarity">
    <text evidence="2">Belongs to the glycosyl hydrolase 20 family.</text>
</comment>
<dbReference type="InterPro" id="IPR015882">
    <property type="entry name" value="HEX_bac_N"/>
</dbReference>
<evidence type="ECO:0000313" key="10">
    <source>
        <dbReference type="Proteomes" id="UP000198741"/>
    </source>
</evidence>
<gene>
    <name evidence="9" type="ORF">SAMN04515671_4096</name>
</gene>
<organism evidence="9 10">
    <name type="scientific">Nakamurella panacisegetis</name>
    <dbReference type="NCBI Taxonomy" id="1090615"/>
    <lineage>
        <taxon>Bacteria</taxon>
        <taxon>Bacillati</taxon>
        <taxon>Actinomycetota</taxon>
        <taxon>Actinomycetes</taxon>
        <taxon>Nakamurellales</taxon>
        <taxon>Nakamurellaceae</taxon>
        <taxon>Nakamurella</taxon>
    </lineage>
</organism>
<reference evidence="9 10" key="1">
    <citation type="submission" date="2016-10" db="EMBL/GenBank/DDBJ databases">
        <authorList>
            <person name="de Groot N.N."/>
        </authorList>
    </citation>
    <scope>NUCLEOTIDE SEQUENCE [LARGE SCALE GENOMIC DNA]</scope>
    <source>
        <strain evidence="10">P4-7,KCTC 19426,CECT 7604</strain>
    </source>
</reference>
<dbReference type="EMBL" id="LT629710">
    <property type="protein sequence ID" value="SDP40932.1"/>
    <property type="molecule type" value="Genomic_DNA"/>
</dbReference>
<dbReference type="SUPFAM" id="SSF51445">
    <property type="entry name" value="(Trans)glycosidases"/>
    <property type="match status" value="1"/>
</dbReference>